<organism evidence="2 3">
    <name type="scientific">Ajellomyces capsulatus (strain G186AR / H82 / ATCC MYA-2454 / RMSCC 2432)</name>
    <name type="common">Darling's disease fungus</name>
    <name type="synonym">Histoplasma capsulatum</name>
    <dbReference type="NCBI Taxonomy" id="447093"/>
    <lineage>
        <taxon>Eukaryota</taxon>
        <taxon>Fungi</taxon>
        <taxon>Dikarya</taxon>
        <taxon>Ascomycota</taxon>
        <taxon>Pezizomycotina</taxon>
        <taxon>Eurotiomycetes</taxon>
        <taxon>Eurotiomycetidae</taxon>
        <taxon>Onygenales</taxon>
        <taxon>Ajellomycetaceae</taxon>
        <taxon>Histoplasma</taxon>
    </lineage>
</organism>
<reference evidence="2" key="1">
    <citation type="submission" date="2009-02" db="EMBL/GenBank/DDBJ databases">
        <title>The Genome Sequence of Ajellomyces capsulatus strain G186AR.</title>
        <authorList>
            <consortium name="The Broad Institute Genome Sequencing Platform"/>
            <person name="Champion M."/>
            <person name="Cuomo C."/>
            <person name="Ma L.-J."/>
            <person name="Henn M.R."/>
            <person name="Sil A."/>
            <person name="Goldman B."/>
            <person name="Young S.K."/>
            <person name="Kodira C.D."/>
            <person name="Zeng Q."/>
            <person name="Koehrsen M."/>
            <person name="Alvarado L."/>
            <person name="Berlin A."/>
            <person name="Borenstein D."/>
            <person name="Chen Z."/>
            <person name="Engels R."/>
            <person name="Freedman E."/>
            <person name="Gellesch M."/>
            <person name="Goldberg J."/>
            <person name="Griggs A."/>
            <person name="Gujja S."/>
            <person name="Heiman D."/>
            <person name="Hepburn T."/>
            <person name="Howarth C."/>
            <person name="Jen D."/>
            <person name="Larson L."/>
            <person name="Lewis B."/>
            <person name="Mehta T."/>
            <person name="Park D."/>
            <person name="Pearson M."/>
            <person name="Roberts A."/>
            <person name="Saif S."/>
            <person name="Shea T."/>
            <person name="Shenoy N."/>
            <person name="Sisk P."/>
            <person name="Stolte C."/>
            <person name="Sykes S."/>
            <person name="Walk T."/>
            <person name="White J."/>
            <person name="Yandava C."/>
            <person name="Klein B."/>
            <person name="McEwen J.G."/>
            <person name="Puccia R."/>
            <person name="Goldman G.H."/>
            <person name="Felipe M.S."/>
            <person name="Nino-Vega G."/>
            <person name="San-Blas G."/>
            <person name="Taylor J."/>
            <person name="Mendoza L."/>
            <person name="Galagan J."/>
            <person name="Nusbaum C."/>
            <person name="Birren B."/>
        </authorList>
    </citation>
    <scope>NUCLEOTIDE SEQUENCE</scope>
    <source>
        <strain evidence="2">G186AR</strain>
    </source>
</reference>
<evidence type="ECO:0000313" key="2">
    <source>
        <dbReference type="EMBL" id="EEH04830.1"/>
    </source>
</evidence>
<feature type="compositionally biased region" description="Polar residues" evidence="1">
    <location>
        <begin position="25"/>
        <end position="38"/>
    </location>
</feature>
<name>C0NV17_AJECG</name>
<gene>
    <name evidence="2" type="ORF">HCBG_06781</name>
</gene>
<dbReference type="InParanoid" id="C0NV17"/>
<proteinExistence type="predicted"/>
<accession>C0NV17</accession>
<dbReference type="EMBL" id="GG663372">
    <property type="protein sequence ID" value="EEH04830.1"/>
    <property type="molecule type" value="Genomic_DNA"/>
</dbReference>
<protein>
    <submittedName>
        <fullName evidence="2">Uncharacterized protein</fullName>
    </submittedName>
</protein>
<evidence type="ECO:0000256" key="1">
    <source>
        <dbReference type="SAM" id="MobiDB-lite"/>
    </source>
</evidence>
<evidence type="ECO:0000313" key="3">
    <source>
        <dbReference type="Proteomes" id="UP000001631"/>
    </source>
</evidence>
<feature type="region of interest" description="Disordered" evidence="1">
    <location>
        <begin position="1"/>
        <end position="92"/>
    </location>
</feature>
<dbReference type="RefSeq" id="XP_045285311.1">
    <property type="nucleotide sequence ID" value="XM_045433830.1"/>
</dbReference>
<keyword evidence="3" id="KW-1185">Reference proteome</keyword>
<sequence>MAERSGNEVGKTTGLAGAFDAQTFGGCTTDSQQVQQHQCGHARRGLGEGPPAALIGRHQQPQGATGLASAGHFPRDPAGAPNQSSPSPSPVTVTFAASVASSPSDLWPFASPSKFPPTRLPTLTSSGLTRSSRPAAAAIDLPPQASLFNSYGRAPTPLYLVRICSHLGTYYYYY</sequence>
<dbReference type="GeneID" id="69039797"/>
<dbReference type="AlphaFoldDB" id="C0NV17"/>
<dbReference type="HOGENOM" id="CLU_1539569_0_0_1"/>
<dbReference type="Proteomes" id="UP000001631">
    <property type="component" value="Unassembled WGS sequence"/>
</dbReference>